<feature type="region of interest" description="Disordered" evidence="1">
    <location>
        <begin position="544"/>
        <end position="564"/>
    </location>
</feature>
<proteinExistence type="predicted"/>
<dbReference type="Pfam" id="PF22749">
    <property type="entry name" value="Arb2"/>
    <property type="match status" value="1"/>
</dbReference>
<accession>A0A6A7BM53</accession>
<dbReference type="EMBL" id="MU006288">
    <property type="protein sequence ID" value="KAF2856463.1"/>
    <property type="molecule type" value="Genomic_DNA"/>
</dbReference>
<sequence length="603" mass="67254">MFRRIENTLEPDPSFPVDLKQLGFFVNTLGHIRMIEAPEKHFIFHATNSERVNEVRREAMQGKSNREESERRLQSLGIERVYLPGFTSTKLDGPHIPILSPPPCILKTRKRIIVIVNDALQDLGILAYRQLQRELGINGGSVVNFVKEIIKRSHVDHSTEQHDEIFADGFKLENDENVPALVVLNTGQLLYSHKFNQAMTMRSWSALPRKSVTHDMIRIHEEENRVHGHRTPKEHVKTVFDEVLCNPAHVAPDAEVYVIAIEDGTTSVISVLTDDFDKYASHITAMALVSSTLDDSQIQHPSVKAFLQQRAREWRYADITTDPFQCIDLPKDYIQRLQSAPARDESSIMKSAQHIHWDEALPTSGPFSTVVKALHSLTLGAAAPRGENVSATADMSTEWSTGPIAICPTFAGGEETVAECVFTNRTVQHAILSFFEEVAQDPGNYHNPGMKVFTEAPQPSPDNPLELSPDVNNTKQSLPLEMSPEHIEIDEARQDLADMCIALDACPVGISELAEGRERLTKKIHDKRVELEDLEKKALAKGGLRAGEAAAKRENWKPQAEGPKVPFAGSMVDSELLKAAGLFETAQVELEKLGANEEEKAFI</sequence>
<evidence type="ECO:0000259" key="2">
    <source>
        <dbReference type="Pfam" id="PF22749"/>
    </source>
</evidence>
<dbReference type="PANTHER" id="PTHR21357">
    <property type="entry name" value="FAM172 FAMILY PROTEIN HOMOLOG CG10038"/>
    <property type="match status" value="1"/>
</dbReference>
<protein>
    <recommendedName>
        <fullName evidence="2">Arb2 domain-containing protein</fullName>
    </recommendedName>
</protein>
<gene>
    <name evidence="3" type="ORF">T440DRAFT_411346</name>
</gene>
<dbReference type="InterPro" id="IPR053858">
    <property type="entry name" value="Arb2_dom"/>
</dbReference>
<reference evidence="3" key="1">
    <citation type="submission" date="2020-01" db="EMBL/GenBank/DDBJ databases">
        <authorList>
            <consortium name="DOE Joint Genome Institute"/>
            <person name="Haridas S."/>
            <person name="Albert R."/>
            <person name="Binder M."/>
            <person name="Bloem J."/>
            <person name="Labutti K."/>
            <person name="Salamov A."/>
            <person name="Andreopoulos B."/>
            <person name="Baker S.E."/>
            <person name="Barry K."/>
            <person name="Bills G."/>
            <person name="Bluhm B.H."/>
            <person name="Cannon C."/>
            <person name="Castanera R."/>
            <person name="Culley D.E."/>
            <person name="Daum C."/>
            <person name="Ezra D."/>
            <person name="Gonzalez J.B."/>
            <person name="Henrissat B."/>
            <person name="Kuo A."/>
            <person name="Liang C."/>
            <person name="Lipzen A."/>
            <person name="Lutzoni F."/>
            <person name="Magnuson J."/>
            <person name="Mondo S."/>
            <person name="Nolan M."/>
            <person name="Ohm R."/>
            <person name="Pangilinan J."/>
            <person name="Park H.-J."/>
            <person name="Ramirez L."/>
            <person name="Alfaro M."/>
            <person name="Sun H."/>
            <person name="Tritt A."/>
            <person name="Yoshinaga Y."/>
            <person name="Zwiers L.-H."/>
            <person name="Turgeon B.G."/>
            <person name="Goodwin S.B."/>
            <person name="Spatafora J.W."/>
            <person name="Crous P.W."/>
            <person name="Grigoriev I.V."/>
        </authorList>
    </citation>
    <scope>NUCLEOTIDE SEQUENCE</scope>
    <source>
        <strain evidence="3">IPT5</strain>
    </source>
</reference>
<evidence type="ECO:0000256" key="1">
    <source>
        <dbReference type="SAM" id="MobiDB-lite"/>
    </source>
</evidence>
<dbReference type="GO" id="GO:0031048">
    <property type="term" value="P:regulatory ncRNA-mediated heterochromatin formation"/>
    <property type="evidence" value="ECO:0007669"/>
    <property type="project" value="TreeGrafter"/>
</dbReference>
<feature type="domain" description="Arb2" evidence="2">
    <location>
        <begin position="15"/>
        <end position="315"/>
    </location>
</feature>
<dbReference type="InterPro" id="IPR048263">
    <property type="entry name" value="Arb2"/>
</dbReference>
<dbReference type="GO" id="GO:0035197">
    <property type="term" value="F:siRNA binding"/>
    <property type="evidence" value="ECO:0007669"/>
    <property type="project" value="TreeGrafter"/>
</dbReference>
<organism evidence="3 4">
    <name type="scientific">Plenodomus tracheiphilus IPT5</name>
    <dbReference type="NCBI Taxonomy" id="1408161"/>
    <lineage>
        <taxon>Eukaryota</taxon>
        <taxon>Fungi</taxon>
        <taxon>Dikarya</taxon>
        <taxon>Ascomycota</taxon>
        <taxon>Pezizomycotina</taxon>
        <taxon>Dothideomycetes</taxon>
        <taxon>Pleosporomycetidae</taxon>
        <taxon>Pleosporales</taxon>
        <taxon>Pleosporineae</taxon>
        <taxon>Leptosphaeriaceae</taxon>
        <taxon>Plenodomus</taxon>
    </lineage>
</organism>
<dbReference type="OrthoDB" id="421951at2759"/>
<dbReference type="AlphaFoldDB" id="A0A6A7BM53"/>
<evidence type="ECO:0000313" key="4">
    <source>
        <dbReference type="Proteomes" id="UP000799423"/>
    </source>
</evidence>
<evidence type="ECO:0000313" key="3">
    <source>
        <dbReference type="EMBL" id="KAF2856463.1"/>
    </source>
</evidence>
<name>A0A6A7BM53_9PLEO</name>
<dbReference type="PANTHER" id="PTHR21357:SF4">
    <property type="entry name" value="FAM172 FAMILY PROTEIN HOMOLOG CG10038"/>
    <property type="match status" value="1"/>
</dbReference>
<keyword evidence="4" id="KW-1185">Reference proteome</keyword>
<dbReference type="GO" id="GO:0005634">
    <property type="term" value="C:nucleus"/>
    <property type="evidence" value="ECO:0007669"/>
    <property type="project" value="TreeGrafter"/>
</dbReference>
<dbReference type="Proteomes" id="UP000799423">
    <property type="component" value="Unassembled WGS sequence"/>
</dbReference>